<dbReference type="EMBL" id="LR797826">
    <property type="protein sequence ID" value="CAB4242172.1"/>
    <property type="molecule type" value="Genomic_DNA"/>
</dbReference>
<organism evidence="1">
    <name type="scientific">uncultured Caudovirales phage</name>
    <dbReference type="NCBI Taxonomy" id="2100421"/>
    <lineage>
        <taxon>Viruses</taxon>
        <taxon>Duplodnaviria</taxon>
        <taxon>Heunggongvirae</taxon>
        <taxon>Uroviricota</taxon>
        <taxon>Caudoviricetes</taxon>
        <taxon>Peduoviridae</taxon>
        <taxon>Maltschvirus</taxon>
        <taxon>Maltschvirus maltsch</taxon>
    </lineage>
</organism>
<proteinExistence type="predicted"/>
<gene>
    <name evidence="1" type="ORF">UFOVP83_12</name>
</gene>
<name>A0A6J5TBD9_9CAUD</name>
<accession>A0A6J5TBD9</accession>
<sequence length="248" mass="26332">MNPITPVTNTNSIRCADFVRVTSRNRFSAPFAIGQDYTILSHGTTDFMAIGAANNNVGTAFTATGAGSGNGVATQVAVYRFSTAPNAMTISAVDSNAFLGLGSLVSVGSVTRDIKSTANETQFTLVGIDPTMLGVVLGADIKGSLIEAWHGFFNTDGTLITSGGTGGLYKFFTGYVNSFAINEQWMEEISQMIGTIAITASSVQIILKNRIAGRYTNDANWKFFNPTDTSMERVAPISSLTWAFGKTQ</sequence>
<protein>
    <submittedName>
        <fullName evidence="1">Uncharacterized protein</fullName>
    </submittedName>
</protein>
<evidence type="ECO:0000313" key="1">
    <source>
        <dbReference type="EMBL" id="CAB4242172.1"/>
    </source>
</evidence>
<reference evidence="1" key="1">
    <citation type="submission" date="2020-05" db="EMBL/GenBank/DDBJ databases">
        <authorList>
            <person name="Chiriac C."/>
            <person name="Salcher M."/>
            <person name="Ghai R."/>
            <person name="Kavagutti S V."/>
        </authorList>
    </citation>
    <scope>NUCLEOTIDE SEQUENCE</scope>
</reference>